<feature type="compositionally biased region" description="Low complexity" evidence="1">
    <location>
        <begin position="406"/>
        <end position="415"/>
    </location>
</feature>
<evidence type="ECO:0000313" key="6">
    <source>
        <dbReference type="Proteomes" id="UP000836402"/>
    </source>
</evidence>
<keyword evidence="2" id="KW-0812">Transmembrane</keyword>
<feature type="compositionally biased region" description="Basic and acidic residues" evidence="1">
    <location>
        <begin position="394"/>
        <end position="404"/>
    </location>
</feature>
<feature type="transmembrane region" description="Helical" evidence="2">
    <location>
        <begin position="14"/>
        <end position="33"/>
    </location>
</feature>
<evidence type="ECO:0000256" key="2">
    <source>
        <dbReference type="SAM" id="Phobius"/>
    </source>
</evidence>
<protein>
    <recommendedName>
        <fullName evidence="7">Transmembrane protein</fullName>
    </recommendedName>
</protein>
<keyword evidence="6" id="KW-1185">Reference proteome</keyword>
<dbReference type="EMBL" id="LWDD02002177">
    <property type="protein sequence ID" value="KAE8242464.1"/>
    <property type="molecule type" value="Genomic_DNA"/>
</dbReference>
<keyword evidence="2" id="KW-1133">Transmembrane helix</keyword>
<dbReference type="AlphaFoldDB" id="A0A177V5G0"/>
<evidence type="ECO:0000313" key="3">
    <source>
        <dbReference type="EMBL" id="CAD6920595.1"/>
    </source>
</evidence>
<feature type="transmembrane region" description="Helical" evidence="2">
    <location>
        <begin position="170"/>
        <end position="188"/>
    </location>
</feature>
<reference evidence="4" key="1">
    <citation type="submission" date="2016-04" db="EMBL/GenBank/DDBJ databases">
        <authorList>
            <person name="Nguyen H.D."/>
            <person name="Kesanakurti P."/>
            <person name="Cullis J."/>
            <person name="Levesque C.A."/>
            <person name="Hambleton S."/>
        </authorList>
    </citation>
    <scope>NUCLEOTIDE SEQUENCE</scope>
    <source>
        <strain evidence="4">DAOMC 238032</strain>
    </source>
</reference>
<reference evidence="3" key="3">
    <citation type="submission" date="2020-10" db="EMBL/GenBank/DDBJ databases">
        <authorList>
            <person name="Sedaghatjoo S."/>
        </authorList>
    </citation>
    <scope>NUCLEOTIDE SEQUENCE</scope>
    <source>
        <strain evidence="3">AZH3</strain>
    </source>
</reference>
<evidence type="ECO:0000256" key="1">
    <source>
        <dbReference type="SAM" id="MobiDB-lite"/>
    </source>
</evidence>
<feature type="transmembrane region" description="Helical" evidence="2">
    <location>
        <begin position="209"/>
        <end position="230"/>
    </location>
</feature>
<keyword evidence="2" id="KW-0472">Membrane</keyword>
<proteinExistence type="predicted"/>
<feature type="region of interest" description="Disordered" evidence="1">
    <location>
        <begin position="367"/>
        <end position="439"/>
    </location>
</feature>
<comment type="caution">
    <text evidence="4">The sequence shown here is derived from an EMBL/GenBank/DDBJ whole genome shotgun (WGS) entry which is preliminary data.</text>
</comment>
<name>A0A177V5G0_9BASI</name>
<feature type="transmembrane region" description="Helical" evidence="2">
    <location>
        <begin position="124"/>
        <end position="150"/>
    </location>
</feature>
<reference evidence="4" key="2">
    <citation type="journal article" date="2019" name="IMA Fungus">
        <title>Genome sequencing and comparison of five Tilletia species to identify candidate genes for the detection of regulated species infecting wheat.</title>
        <authorList>
            <person name="Nguyen H.D.T."/>
            <person name="Sultana T."/>
            <person name="Kesanakurti P."/>
            <person name="Hambleton S."/>
        </authorList>
    </citation>
    <scope>NUCLEOTIDE SEQUENCE</scope>
    <source>
        <strain evidence="4">DAOMC 238032</strain>
    </source>
</reference>
<evidence type="ECO:0000313" key="4">
    <source>
        <dbReference type="EMBL" id="KAE8242464.1"/>
    </source>
</evidence>
<feature type="transmembrane region" description="Helical" evidence="2">
    <location>
        <begin position="87"/>
        <end position="112"/>
    </location>
</feature>
<feature type="transmembrane region" description="Helical" evidence="2">
    <location>
        <begin position="54"/>
        <end position="75"/>
    </location>
</feature>
<gene>
    <name evidence="4" type="ORF">A4X03_0g8026</name>
    <name evidence="3" type="ORF">JKIAZH3_G9082</name>
</gene>
<dbReference type="Proteomes" id="UP000077671">
    <property type="component" value="Unassembled WGS sequence"/>
</dbReference>
<organism evidence="4 5">
    <name type="scientific">Tilletia caries</name>
    <name type="common">wheat bunt fungus</name>
    <dbReference type="NCBI Taxonomy" id="13290"/>
    <lineage>
        <taxon>Eukaryota</taxon>
        <taxon>Fungi</taxon>
        <taxon>Dikarya</taxon>
        <taxon>Basidiomycota</taxon>
        <taxon>Ustilaginomycotina</taxon>
        <taxon>Exobasidiomycetes</taxon>
        <taxon>Tilletiales</taxon>
        <taxon>Tilletiaceae</taxon>
        <taxon>Tilletia</taxon>
    </lineage>
</organism>
<accession>A0A177V5G0</accession>
<dbReference type="Proteomes" id="UP000836402">
    <property type="component" value="Unassembled WGS sequence"/>
</dbReference>
<sequence length="512" mass="55736">MVDWHSELVQLQCFETIVILAWLTIGFVLREQIATARFDWEVLTGKRERKWSQAIYLFVKVVWWVYVALNIVLVYTFNEIDCNTTMWVLEAFMGLMNVSCSILLACRTVCLYQGTARKVVTNTLIIFTLGLVAAWGQGVNSITTVWFPGAGKPWTTGMCVWTAVRTDYCVKYIVTIVFDLTVLMLTVYGVMRIEGFTTKIGQTLTSQGIVYFVVTCVVNALITGFTIAQLNPIMCLIVSMPCSGIAVTASTRLYLELAEGGRPSRPTKTNHAHEECSFGNNLTSVTLNGTVVDKRKSSLGGMRSKGSWASGLSLDVLANSTAPSSLFADTYTPTAPHEQDSQILRQQSIPRKPVPHGSQLFAVEEDVERAGTPAPAIDSDMARSSLAGGGFQLDDPRRPGEERTNSSASSVYSSSRLAGLGGGGGERVPNAEGTGQQEAQQWVIPVNTVSTPTIIDPSTLKALAPSPTDPDQSTPAETLCRLAPSSQTHQDEQLLNTLAFVFSHSRSRQPSA</sequence>
<evidence type="ECO:0000313" key="5">
    <source>
        <dbReference type="Proteomes" id="UP000077671"/>
    </source>
</evidence>
<dbReference type="EMBL" id="CAJHJG010002497">
    <property type="protein sequence ID" value="CAD6920595.1"/>
    <property type="molecule type" value="Genomic_DNA"/>
</dbReference>
<evidence type="ECO:0008006" key="7">
    <source>
        <dbReference type="Google" id="ProtNLM"/>
    </source>
</evidence>